<evidence type="ECO:0000313" key="1">
    <source>
        <dbReference type="EMBL" id="ERT10696.1"/>
    </source>
</evidence>
<feature type="non-terminal residue" evidence="1">
    <location>
        <position position="1"/>
    </location>
</feature>
<organism evidence="1 2">
    <name type="scientific">Photorhabdus temperata J3</name>
    <dbReference type="NCBI Taxonomy" id="1389415"/>
    <lineage>
        <taxon>Bacteria</taxon>
        <taxon>Pseudomonadati</taxon>
        <taxon>Pseudomonadota</taxon>
        <taxon>Gammaproteobacteria</taxon>
        <taxon>Enterobacterales</taxon>
        <taxon>Morganellaceae</taxon>
        <taxon>Photorhabdus</taxon>
    </lineage>
</organism>
<dbReference type="PATRIC" id="fig|1389415.4.peg.4669"/>
<keyword evidence="2" id="KW-1185">Reference proteome</keyword>
<dbReference type="AlphaFoldDB" id="U7QWA4"/>
<dbReference type="Proteomes" id="UP000017133">
    <property type="component" value="Unassembled WGS sequence"/>
</dbReference>
<protein>
    <submittedName>
        <fullName evidence="1">Uncharacterized protein</fullName>
    </submittedName>
</protein>
<reference evidence="1 2" key="1">
    <citation type="submission" date="2013-10" db="EMBL/GenBank/DDBJ databases">
        <title>Whole Genome Shotgun Sequence of Photorhabdus temperata J3.</title>
        <authorList>
            <person name="Park G.-S."/>
            <person name="Hong S.-J."/>
            <person name="Shin J.-H."/>
        </authorList>
    </citation>
    <scope>NUCLEOTIDE SEQUENCE [LARGE SCALE GENOMIC DNA]</scope>
    <source>
        <strain evidence="1 2">J3</strain>
    </source>
</reference>
<dbReference type="EMBL" id="AXDT01000278">
    <property type="protein sequence ID" value="ERT10696.1"/>
    <property type="molecule type" value="Genomic_DNA"/>
</dbReference>
<evidence type="ECO:0000313" key="2">
    <source>
        <dbReference type="Proteomes" id="UP000017133"/>
    </source>
</evidence>
<name>U7QWA4_PHOTE</name>
<gene>
    <name evidence="1" type="ORF">O185_23380</name>
</gene>
<proteinExistence type="predicted"/>
<accession>U7QWA4</accession>
<comment type="caution">
    <text evidence="1">The sequence shown here is derived from an EMBL/GenBank/DDBJ whole genome shotgun (WGS) entry which is preliminary data.</text>
</comment>
<sequence length="233" mass="25879">IKLLDMEIQTPEIKLSGGSKLVNALHGNEAYFEQAVAVGLAPLMGVKMRLDLIQAFATEFGVEKLIALIREQGLKGKAAVDDGRDGAYLGAQLDMVLEGALNLSFKYASNEEREMEFQLGDVVRGTLAIRAETNIQAGFKYYLVEGYFKAGADIEAEGCFELDKQDNGLYLVFFHEGIVASYYVEYGAGVAPSENIGNSTEKRSRVDNKEQKKWEIYPKLPKEKSTYKLRLSQ</sequence>